<accession>A0A6J2X6Y1</accession>
<dbReference type="GO" id="GO:0031491">
    <property type="term" value="F:nucleosome binding"/>
    <property type="evidence" value="ECO:0007669"/>
    <property type="project" value="TreeGrafter"/>
</dbReference>
<dbReference type="FunCoup" id="A0A6J2X6Y1">
    <property type="interactions" value="113"/>
</dbReference>
<keyword evidence="2" id="KW-0238">DNA-binding</keyword>
<dbReference type="OrthoDB" id="5860246at2759"/>
<evidence type="ECO:0000313" key="7">
    <source>
        <dbReference type="RefSeq" id="XP_030746941.1"/>
    </source>
</evidence>
<dbReference type="PANTHER" id="PTHR23399">
    <property type="entry name" value="DEOXYNUCLEOTIDYLTRANSFERASE TERMINAL-INTERACTING PROTEIN 1"/>
    <property type="match status" value="1"/>
</dbReference>
<sequence>MFLMVAYTMTGDGCVLRSAILTAFVKKSKKTRIGLCVKLYQTIFEIFLKKDHDKMIPPLAPGQAEDKQTMVSWKNTFNMRQVTLLNIAATTLGMKNGAKLTNHNHRKQYSVTSTAKSLDLLRKNLQAAINKDIDNIIKKYIDKFFQPAIINIRNNLGHDSVNDNHMRDVCKQILEEAKSMYTLTAKSREHPVYECSQSEADSENNFSDLRYQNIERMSPLFQQPTKRKEIDLDLDNSALTVATKRPKHRTLSSYYNDNLGCKFSLKRDGPKWNPDRIKTETLFIMGSRANKVLGYGQTRGRLYVRHPNLLRYCGDQEDKEWLQSQNLLPANGGKIYIMLLEDIKELTESDEYRNNPNLQLQELHGFRAPEFLAAKIKNYLEYIRSEKKLMAVLDIDDNSSDTPPPNVTITNDTVVLPSPDSLDNSVENIWKTSQLRQQIDYPNMSSDMSSLSSSVISSILSGNYTGMNSFKNDTGF</sequence>
<evidence type="ECO:0000259" key="5">
    <source>
        <dbReference type="Pfam" id="PF21229"/>
    </source>
</evidence>
<feature type="domain" description="DNTTIP1 dimerisation" evidence="4">
    <location>
        <begin position="116"/>
        <end position="182"/>
    </location>
</feature>
<dbReference type="InterPro" id="IPR041384">
    <property type="entry name" value="DNTTIP1_dimer"/>
</dbReference>
<evidence type="ECO:0000259" key="4">
    <source>
        <dbReference type="Pfam" id="PF18192"/>
    </source>
</evidence>
<evidence type="ECO:0000256" key="1">
    <source>
        <dbReference type="ARBA" id="ARBA00004123"/>
    </source>
</evidence>
<evidence type="ECO:0000313" key="6">
    <source>
        <dbReference type="Proteomes" id="UP000504635"/>
    </source>
</evidence>
<keyword evidence="6" id="KW-1185">Reference proteome</keyword>
<evidence type="ECO:0000256" key="2">
    <source>
        <dbReference type="ARBA" id="ARBA00023125"/>
    </source>
</evidence>
<evidence type="ECO:0000256" key="3">
    <source>
        <dbReference type="ARBA" id="ARBA00023242"/>
    </source>
</evidence>
<dbReference type="Pfam" id="PF21229">
    <property type="entry name" value="TdIF1_2nd"/>
    <property type="match status" value="1"/>
</dbReference>
<gene>
    <name evidence="7" type="primary">LOC115875574</name>
</gene>
<dbReference type="KEGG" id="soy:115875574"/>
<keyword evidence="3" id="KW-0539">Nucleus</keyword>
<organism evidence="6 7">
    <name type="scientific">Sitophilus oryzae</name>
    <name type="common">Rice weevil</name>
    <name type="synonym">Curculio oryzae</name>
    <dbReference type="NCBI Taxonomy" id="7048"/>
    <lineage>
        <taxon>Eukaryota</taxon>
        <taxon>Metazoa</taxon>
        <taxon>Ecdysozoa</taxon>
        <taxon>Arthropoda</taxon>
        <taxon>Hexapoda</taxon>
        <taxon>Insecta</taxon>
        <taxon>Pterygota</taxon>
        <taxon>Neoptera</taxon>
        <taxon>Endopterygota</taxon>
        <taxon>Coleoptera</taxon>
        <taxon>Polyphaga</taxon>
        <taxon>Cucujiformia</taxon>
        <taxon>Curculionidae</taxon>
        <taxon>Dryophthorinae</taxon>
        <taxon>Sitophilus</taxon>
    </lineage>
</organism>
<feature type="domain" description="TdIF1 C-terminal" evidence="5">
    <location>
        <begin position="280"/>
        <end position="376"/>
    </location>
</feature>
<dbReference type="Pfam" id="PF18192">
    <property type="entry name" value="DNTTIP1_dimer"/>
    <property type="match status" value="1"/>
</dbReference>
<comment type="subcellular location">
    <subcellularLocation>
        <location evidence="1">Nucleus</location>
    </subcellularLocation>
</comment>
<reference evidence="7" key="1">
    <citation type="submission" date="2025-08" db="UniProtKB">
        <authorList>
            <consortium name="RefSeq"/>
        </authorList>
    </citation>
    <scope>IDENTIFICATION</scope>
    <source>
        <tissue evidence="7">Gonads</tissue>
    </source>
</reference>
<dbReference type="RefSeq" id="XP_030746941.1">
    <property type="nucleotide sequence ID" value="XM_030891081.1"/>
</dbReference>
<dbReference type="GeneID" id="115875574"/>
<name>A0A6J2X6Y1_SITOR</name>
<dbReference type="InParanoid" id="A0A6J2X6Y1"/>
<dbReference type="GO" id="GO:0003677">
    <property type="term" value="F:DNA binding"/>
    <property type="evidence" value="ECO:0007669"/>
    <property type="project" value="UniProtKB-KW"/>
</dbReference>
<dbReference type="GO" id="GO:0005634">
    <property type="term" value="C:nucleus"/>
    <property type="evidence" value="ECO:0007669"/>
    <property type="project" value="UniProtKB-SubCell"/>
</dbReference>
<dbReference type="Proteomes" id="UP000504635">
    <property type="component" value="Unplaced"/>
</dbReference>
<proteinExistence type="predicted"/>
<dbReference type="InterPro" id="IPR049121">
    <property type="entry name" value="TdIF1_C"/>
</dbReference>
<protein>
    <submittedName>
        <fullName evidence="7">Deoxynucleotidyltransferase terminal-interacting protein 1 isoform X1</fullName>
    </submittedName>
</protein>
<dbReference type="AlphaFoldDB" id="A0A6J2X6Y1"/>
<dbReference type="InterPro" id="IPR026064">
    <property type="entry name" value="TdIF1"/>
</dbReference>
<dbReference type="PANTHER" id="PTHR23399:SF2">
    <property type="entry name" value="DEOXYNUCLEOTIDYLTRANSFERASE TERMINAL-INTERACTING PROTEIN 1"/>
    <property type="match status" value="1"/>
</dbReference>